<dbReference type="EMBL" id="WBWA01000002">
    <property type="protein sequence ID" value="KAB2666759.1"/>
    <property type="molecule type" value="Genomic_DNA"/>
</dbReference>
<gene>
    <name evidence="2" type="ORF">F9K91_02135</name>
</gene>
<feature type="compositionally biased region" description="Basic and acidic residues" evidence="1">
    <location>
        <begin position="345"/>
        <end position="361"/>
    </location>
</feature>
<comment type="caution">
    <text evidence="2">The sequence shown here is derived from an EMBL/GenBank/DDBJ whole genome shotgun (WGS) entry which is preliminary data.</text>
</comment>
<dbReference type="AlphaFoldDB" id="A0A833CNY4"/>
<evidence type="ECO:0000313" key="3">
    <source>
        <dbReference type="Proteomes" id="UP000430843"/>
    </source>
</evidence>
<evidence type="ECO:0000313" key="2">
    <source>
        <dbReference type="EMBL" id="KAB2666759.1"/>
    </source>
</evidence>
<protein>
    <submittedName>
        <fullName evidence="2">Uncharacterized protein</fullName>
    </submittedName>
</protein>
<sequence>MSGQEIITQDGEIITETDIGSGSLAIGLAKAEIDQQVATAKRYPRSIARAQRAIFELVTIDEESAKECNYALPRGGKPITGPSIRLAEIIASEYGNNRTGARVVHVDRAEKYVEAEGVYIDLETNAATTARVRTRIVDRYGKLYSDDMIIVTGNAVCSKAKRNAILAGVPKAVWRKAYEAALATIKGDIKTLSERRDAMLKAFAAFGVKPEQIFTALDIGGIDDVGMDEITLLTGMHAALKSGEETVESMFGGQTKAVGDKRSTSQKMNDFAKGENGQEKTKEQAGSDGGKKAETKQPAEKQAGKPKEEKPADEDAEILPPTSDDLEIARDKGHDAFHNGMPRETCPREFNARGREEERNAWLEGYDAAAEEEAEARN</sequence>
<reference evidence="2 3" key="1">
    <citation type="submission" date="2019-09" db="EMBL/GenBank/DDBJ databases">
        <title>Taxonomic organization of the family Brucellaceae based on a phylogenomic approach.</title>
        <authorList>
            <person name="Leclercq S."/>
            <person name="Cloeckaert A."/>
            <person name="Zygmunt M.S."/>
        </authorList>
    </citation>
    <scope>NUCLEOTIDE SEQUENCE [LARGE SCALE GENOMIC DNA]</scope>
    <source>
        <strain evidence="2 3">LMG 18957</strain>
    </source>
</reference>
<keyword evidence="3" id="KW-1185">Reference proteome</keyword>
<feature type="compositionally biased region" description="Acidic residues" evidence="1">
    <location>
        <begin position="369"/>
        <end position="378"/>
    </location>
</feature>
<evidence type="ECO:0000256" key="1">
    <source>
        <dbReference type="SAM" id="MobiDB-lite"/>
    </source>
</evidence>
<accession>A0A833CNY4</accession>
<feature type="compositionally biased region" description="Basic and acidic residues" evidence="1">
    <location>
        <begin position="327"/>
        <end position="337"/>
    </location>
</feature>
<feature type="region of interest" description="Disordered" evidence="1">
    <location>
        <begin position="250"/>
        <end position="378"/>
    </location>
</feature>
<proteinExistence type="predicted"/>
<organism evidence="2 3">
    <name type="scientific">Brucella tritici</name>
    <dbReference type="NCBI Taxonomy" id="94626"/>
    <lineage>
        <taxon>Bacteria</taxon>
        <taxon>Pseudomonadati</taxon>
        <taxon>Pseudomonadota</taxon>
        <taxon>Alphaproteobacteria</taxon>
        <taxon>Hyphomicrobiales</taxon>
        <taxon>Brucellaceae</taxon>
        <taxon>Brucella/Ochrobactrum group</taxon>
        <taxon>Brucella</taxon>
    </lineage>
</organism>
<dbReference type="Proteomes" id="UP000430843">
    <property type="component" value="Unassembled WGS sequence"/>
</dbReference>
<dbReference type="RefSeq" id="WP_151677074.1">
    <property type="nucleotide sequence ID" value="NZ_WBWA01000002.1"/>
</dbReference>
<feature type="compositionally biased region" description="Basic and acidic residues" evidence="1">
    <location>
        <begin position="270"/>
        <end position="310"/>
    </location>
</feature>
<name>A0A833CNY4_9HYPH</name>